<gene>
    <name evidence="2" type="ORF">GCM10012278_07950</name>
</gene>
<proteinExistence type="predicted"/>
<dbReference type="GO" id="GO:0050043">
    <property type="term" value="F:lactate racemase activity"/>
    <property type="evidence" value="ECO:0007669"/>
    <property type="project" value="InterPro"/>
</dbReference>
<dbReference type="Pfam" id="PF09861">
    <property type="entry name" value="Lar_N"/>
    <property type="match status" value="1"/>
</dbReference>
<reference evidence="2" key="2">
    <citation type="submission" date="2020-09" db="EMBL/GenBank/DDBJ databases">
        <authorList>
            <person name="Sun Q."/>
            <person name="Zhou Y."/>
        </authorList>
    </citation>
    <scope>NUCLEOTIDE SEQUENCE</scope>
    <source>
        <strain evidence="2">CGMCC 4.7430</strain>
    </source>
</reference>
<dbReference type="InterPro" id="IPR018657">
    <property type="entry name" value="LarA-like_N"/>
</dbReference>
<reference evidence="2" key="1">
    <citation type="journal article" date="2014" name="Int. J. Syst. Evol. Microbiol.">
        <title>Complete genome sequence of Corynebacterium casei LMG S-19264T (=DSM 44701T), isolated from a smear-ripened cheese.</title>
        <authorList>
            <consortium name="US DOE Joint Genome Institute (JGI-PGF)"/>
            <person name="Walter F."/>
            <person name="Albersmeier A."/>
            <person name="Kalinowski J."/>
            <person name="Ruckert C."/>
        </authorList>
    </citation>
    <scope>NUCLEOTIDE SEQUENCE</scope>
    <source>
        <strain evidence="2">CGMCC 4.7430</strain>
    </source>
</reference>
<dbReference type="AlphaFoldDB" id="A0A918E243"/>
<organism evidence="2 3">
    <name type="scientific">Nonomuraea glycinis</name>
    <dbReference type="NCBI Taxonomy" id="2047744"/>
    <lineage>
        <taxon>Bacteria</taxon>
        <taxon>Bacillati</taxon>
        <taxon>Actinomycetota</taxon>
        <taxon>Actinomycetes</taxon>
        <taxon>Streptosporangiales</taxon>
        <taxon>Streptosporangiaceae</taxon>
        <taxon>Nonomuraea</taxon>
    </lineage>
</organism>
<evidence type="ECO:0000313" key="2">
    <source>
        <dbReference type="EMBL" id="GGP02093.1"/>
    </source>
</evidence>
<dbReference type="Proteomes" id="UP000660745">
    <property type="component" value="Unassembled WGS sequence"/>
</dbReference>
<dbReference type="Gene3D" id="3.40.50.11440">
    <property type="match status" value="1"/>
</dbReference>
<name>A0A918E243_9ACTN</name>
<keyword evidence="3" id="KW-1185">Reference proteome</keyword>
<comment type="caution">
    <text evidence="2">The sequence shown here is derived from an EMBL/GenBank/DDBJ whole genome shotgun (WGS) entry which is preliminary data.</text>
</comment>
<sequence>MKVRLAYGESGLTVELPDEATTVVTPVHHAAAPDQAGVLRSALREPVCGPPLRERVRPGQTVAISACDGTRHRRLQRPDL</sequence>
<accession>A0A918E243</accession>
<dbReference type="RefSeq" id="WP_189137048.1">
    <property type="nucleotide sequence ID" value="NZ_BMNK01000001.1"/>
</dbReference>
<protein>
    <recommendedName>
        <fullName evidence="1">LarA-like N-terminal domain-containing protein</fullName>
    </recommendedName>
</protein>
<feature type="domain" description="LarA-like N-terminal" evidence="1">
    <location>
        <begin position="7"/>
        <end position="74"/>
    </location>
</feature>
<evidence type="ECO:0000259" key="1">
    <source>
        <dbReference type="Pfam" id="PF09861"/>
    </source>
</evidence>
<evidence type="ECO:0000313" key="3">
    <source>
        <dbReference type="Proteomes" id="UP000660745"/>
    </source>
</evidence>
<dbReference type="EMBL" id="BMNK01000001">
    <property type="protein sequence ID" value="GGP02093.1"/>
    <property type="molecule type" value="Genomic_DNA"/>
</dbReference>